<accession>A0A5N6U749</accession>
<dbReference type="OrthoDB" id="276546at2759"/>
<evidence type="ECO:0000259" key="2">
    <source>
        <dbReference type="Pfam" id="PF00724"/>
    </source>
</evidence>
<evidence type="ECO:0000256" key="1">
    <source>
        <dbReference type="ARBA" id="ARBA00022857"/>
    </source>
</evidence>
<protein>
    <submittedName>
        <fullName evidence="3">FMN-linked oxidoreductase</fullName>
    </submittedName>
</protein>
<reference evidence="3 4" key="1">
    <citation type="submission" date="2019-04" db="EMBL/GenBank/DDBJ databases">
        <title>Friends and foes A comparative genomics study of 23 Aspergillus species from section Flavi.</title>
        <authorList>
            <consortium name="DOE Joint Genome Institute"/>
            <person name="Kjaerbolling I."/>
            <person name="Vesth T."/>
            <person name="Frisvad J.C."/>
            <person name="Nybo J.L."/>
            <person name="Theobald S."/>
            <person name="Kildgaard S."/>
            <person name="Isbrandt T."/>
            <person name="Kuo A."/>
            <person name="Sato A."/>
            <person name="Lyhne E.K."/>
            <person name="Kogle M.E."/>
            <person name="Wiebenga A."/>
            <person name="Kun R.S."/>
            <person name="Lubbers R.J."/>
            <person name="Makela M.R."/>
            <person name="Barry K."/>
            <person name="Chovatia M."/>
            <person name="Clum A."/>
            <person name="Daum C."/>
            <person name="Haridas S."/>
            <person name="He G."/>
            <person name="LaButti K."/>
            <person name="Lipzen A."/>
            <person name="Mondo S."/>
            <person name="Riley R."/>
            <person name="Salamov A."/>
            <person name="Simmons B.A."/>
            <person name="Magnuson J.K."/>
            <person name="Henrissat B."/>
            <person name="Mortensen U.H."/>
            <person name="Larsen T.O."/>
            <person name="Devries R.P."/>
            <person name="Grigoriev I.V."/>
            <person name="Machida M."/>
            <person name="Baker S.E."/>
            <person name="Andersen M.R."/>
        </authorList>
    </citation>
    <scope>NUCLEOTIDE SEQUENCE [LARGE SCALE GENOMIC DNA]</scope>
    <source>
        <strain evidence="3 4">IBT 18842</strain>
    </source>
</reference>
<dbReference type="InterPro" id="IPR045247">
    <property type="entry name" value="Oye-like"/>
</dbReference>
<dbReference type="GO" id="GO:0010181">
    <property type="term" value="F:FMN binding"/>
    <property type="evidence" value="ECO:0007669"/>
    <property type="project" value="InterPro"/>
</dbReference>
<dbReference type="EMBL" id="ML742033">
    <property type="protein sequence ID" value="KAE8153931.1"/>
    <property type="molecule type" value="Genomic_DNA"/>
</dbReference>
<dbReference type="CDD" id="cd02933">
    <property type="entry name" value="OYE_like_FMN"/>
    <property type="match status" value="1"/>
</dbReference>
<proteinExistence type="predicted"/>
<name>A0A5N6U749_ASPAV</name>
<organism evidence="3 4">
    <name type="scientific">Aspergillus avenaceus</name>
    <dbReference type="NCBI Taxonomy" id="36643"/>
    <lineage>
        <taxon>Eukaryota</taxon>
        <taxon>Fungi</taxon>
        <taxon>Dikarya</taxon>
        <taxon>Ascomycota</taxon>
        <taxon>Pezizomycotina</taxon>
        <taxon>Eurotiomycetes</taxon>
        <taxon>Eurotiomycetidae</taxon>
        <taxon>Eurotiales</taxon>
        <taxon>Aspergillaceae</taxon>
        <taxon>Aspergillus</taxon>
        <taxon>Aspergillus subgen. Circumdati</taxon>
    </lineage>
</organism>
<dbReference type="Pfam" id="PF00724">
    <property type="entry name" value="Oxidored_FMN"/>
    <property type="match status" value="1"/>
</dbReference>
<dbReference type="PANTHER" id="PTHR22893:SF91">
    <property type="entry name" value="NADPH DEHYDROGENASE 2-RELATED"/>
    <property type="match status" value="1"/>
</dbReference>
<gene>
    <name evidence="3" type="ORF">BDV25DRAFT_167960</name>
</gene>
<dbReference type="InterPro" id="IPR013785">
    <property type="entry name" value="Aldolase_TIM"/>
</dbReference>
<dbReference type="Proteomes" id="UP000325780">
    <property type="component" value="Unassembled WGS sequence"/>
</dbReference>
<keyword evidence="1" id="KW-0521">NADP</keyword>
<evidence type="ECO:0000313" key="3">
    <source>
        <dbReference type="EMBL" id="KAE8153931.1"/>
    </source>
</evidence>
<dbReference type="PANTHER" id="PTHR22893">
    <property type="entry name" value="NADH OXIDOREDUCTASE-RELATED"/>
    <property type="match status" value="1"/>
</dbReference>
<dbReference type="GO" id="GO:0003959">
    <property type="term" value="F:NADPH dehydrogenase activity"/>
    <property type="evidence" value="ECO:0007669"/>
    <property type="project" value="TreeGrafter"/>
</dbReference>
<keyword evidence="4" id="KW-1185">Reference proteome</keyword>
<dbReference type="Gene3D" id="3.20.20.70">
    <property type="entry name" value="Aldolase class I"/>
    <property type="match status" value="1"/>
</dbReference>
<dbReference type="InterPro" id="IPR001155">
    <property type="entry name" value="OxRdtase_FMN_N"/>
</dbReference>
<dbReference type="SUPFAM" id="SSF51395">
    <property type="entry name" value="FMN-linked oxidoreductases"/>
    <property type="match status" value="1"/>
</dbReference>
<feature type="domain" description="NADH:flavin oxidoreductase/NADH oxidase N-terminal" evidence="2">
    <location>
        <begin position="3"/>
        <end position="332"/>
    </location>
</feature>
<dbReference type="AlphaFoldDB" id="A0A5N6U749"/>
<dbReference type="FunFam" id="3.20.20.70:FF:000138">
    <property type="entry name" value="NADPH dehydrogenase 1"/>
    <property type="match status" value="1"/>
</dbReference>
<evidence type="ECO:0000313" key="4">
    <source>
        <dbReference type="Proteomes" id="UP000325780"/>
    </source>
</evidence>
<sequence>MSKLFSPLRIGGKTLGQRIAMAPMTRLRADQSHLPLPSVKEYYEQRASVPGSLIVTEATVISPRHGGYSNVPGIYSDSQVAAWKEVTDAVHNKGSYIYLQLWALGRAANPAFLSQGGHPLLSASDYPMKSAFSDEIHQPRPMTEEEIHDSIADFRNAARNAIGAGFDGVEIHGANGYLVDQFLQGVSNKRTDKWGGSIANRSRLAVEVTRAVVTEIGNQRTAIRLSPWSRYQRMRMRDPIPQFSDVVRQLAQFQLAYLHACEPDARDNDGDLNWLLEAYGRSSPVLVAGNYNGDSAKTAVDTTYANHDVVVAFGRPYIANPDLPFRVKHGLPFAEFDPVTMYGQGSEGYIDYPFGKEFLSYSGTGKA</sequence>